<evidence type="ECO:0000313" key="2">
    <source>
        <dbReference type="Proteomes" id="UP000290289"/>
    </source>
</evidence>
<accession>A0A498IS53</accession>
<sequence length="69" mass="7825">MQRESQLAGNLLDKVIKMDYFLLQRLFVPIKITALNDLCPINPSDTKVSDFGIFLDAFQSDTVESTDFP</sequence>
<organism evidence="1 2">
    <name type="scientific">Malus domestica</name>
    <name type="common">Apple</name>
    <name type="synonym">Pyrus malus</name>
    <dbReference type="NCBI Taxonomy" id="3750"/>
    <lineage>
        <taxon>Eukaryota</taxon>
        <taxon>Viridiplantae</taxon>
        <taxon>Streptophyta</taxon>
        <taxon>Embryophyta</taxon>
        <taxon>Tracheophyta</taxon>
        <taxon>Spermatophyta</taxon>
        <taxon>Magnoliopsida</taxon>
        <taxon>eudicotyledons</taxon>
        <taxon>Gunneridae</taxon>
        <taxon>Pentapetalae</taxon>
        <taxon>rosids</taxon>
        <taxon>fabids</taxon>
        <taxon>Rosales</taxon>
        <taxon>Rosaceae</taxon>
        <taxon>Amygdaloideae</taxon>
        <taxon>Maleae</taxon>
        <taxon>Malus</taxon>
    </lineage>
</organism>
<reference evidence="1 2" key="1">
    <citation type="submission" date="2018-10" db="EMBL/GenBank/DDBJ databases">
        <title>A high-quality apple genome assembly.</title>
        <authorList>
            <person name="Hu J."/>
        </authorList>
    </citation>
    <scope>NUCLEOTIDE SEQUENCE [LARGE SCALE GENOMIC DNA]</scope>
    <source>
        <strain evidence="2">cv. HFTH1</strain>
        <tissue evidence="1">Young leaf</tissue>
    </source>
</reference>
<proteinExistence type="predicted"/>
<dbReference type="EMBL" id="RDQH01000336">
    <property type="protein sequence ID" value="RXH86288.1"/>
    <property type="molecule type" value="Genomic_DNA"/>
</dbReference>
<keyword evidence="2" id="KW-1185">Reference proteome</keyword>
<dbReference type="AlphaFoldDB" id="A0A498IS53"/>
<gene>
    <name evidence="1" type="ORF">DVH24_017341</name>
</gene>
<evidence type="ECO:0000313" key="1">
    <source>
        <dbReference type="EMBL" id="RXH86288.1"/>
    </source>
</evidence>
<protein>
    <submittedName>
        <fullName evidence="1">Uncharacterized protein</fullName>
    </submittedName>
</protein>
<dbReference type="Proteomes" id="UP000290289">
    <property type="component" value="Chromosome 10"/>
</dbReference>
<name>A0A498IS53_MALDO</name>
<comment type="caution">
    <text evidence="1">The sequence shown here is derived from an EMBL/GenBank/DDBJ whole genome shotgun (WGS) entry which is preliminary data.</text>
</comment>